<proteinExistence type="inferred from homology"/>
<sequence length="297" mass="31758">MSDVRPAEALLPDTDASPLDPPSLASYLDRIGVTGPVRPDLATLHRIVTGHTTSIPFEALDAYTGRTPDLTAGGLTAKLVRGSRGGWCFEHNGLLRRALDAVGFRTTGLAARVRWGEADTAPPTVRTHMALLVDLPEGTHVADAGFGGMVATGPLRLEHGTEQKTPLEPYRLLRGPAEVPGIDGAVTWTTQALVGDAWRTLYTFELSAAAQIDYEMSNFYLVAHPRSLFRANLIAARPGADRRTNLSNRTLAVHHLGGPSEQTDLDSPSAVRDALEERLGIDTSGVDGLDARLAGLF</sequence>
<dbReference type="EMBL" id="SMFZ01000001">
    <property type="protein sequence ID" value="TCK24365.1"/>
    <property type="molecule type" value="Genomic_DNA"/>
</dbReference>
<keyword evidence="3" id="KW-0808">Transferase</keyword>
<dbReference type="PRINTS" id="PR01543">
    <property type="entry name" value="ANATRNSFRASE"/>
</dbReference>
<dbReference type="GO" id="GO:0016407">
    <property type="term" value="F:acetyltransferase activity"/>
    <property type="evidence" value="ECO:0007669"/>
    <property type="project" value="InterPro"/>
</dbReference>
<keyword evidence="4" id="KW-1185">Reference proteome</keyword>
<dbReference type="AlphaFoldDB" id="A0A4R1HTX3"/>
<dbReference type="InterPro" id="IPR038765">
    <property type="entry name" value="Papain-like_cys_pep_sf"/>
</dbReference>
<protein>
    <submittedName>
        <fullName evidence="3">Arylamine N-acetyltransferase/N-hydroxyarylamine O-acetyltransferase</fullName>
    </submittedName>
</protein>
<reference evidence="3 4" key="1">
    <citation type="submission" date="2019-03" db="EMBL/GenBank/DDBJ databases">
        <title>Sequencing the genomes of 1000 actinobacteria strains.</title>
        <authorList>
            <person name="Klenk H.-P."/>
        </authorList>
    </citation>
    <scope>NUCLEOTIDE SEQUENCE [LARGE SCALE GENOMIC DNA]</scope>
    <source>
        <strain evidence="3 4">DSM 44969</strain>
    </source>
</reference>
<dbReference type="RefSeq" id="WP_132420823.1">
    <property type="nucleotide sequence ID" value="NZ_SMFZ01000001.1"/>
</dbReference>
<gene>
    <name evidence="3" type="ORF">EV378_0137</name>
</gene>
<dbReference type="PANTHER" id="PTHR11786">
    <property type="entry name" value="N-HYDROXYARYLAMINE O-ACETYLTRANSFERASE"/>
    <property type="match status" value="1"/>
</dbReference>
<dbReference type="InterPro" id="IPR001447">
    <property type="entry name" value="Arylamine_N-AcTrfase"/>
</dbReference>
<evidence type="ECO:0000313" key="3">
    <source>
        <dbReference type="EMBL" id="TCK24365.1"/>
    </source>
</evidence>
<dbReference type="SUPFAM" id="SSF54001">
    <property type="entry name" value="Cysteine proteinases"/>
    <property type="match status" value="1"/>
</dbReference>
<comment type="caution">
    <text evidence="3">The sequence shown here is derived from an EMBL/GenBank/DDBJ whole genome shotgun (WGS) entry which is preliminary data.</text>
</comment>
<dbReference type="Proteomes" id="UP000295560">
    <property type="component" value="Unassembled WGS sequence"/>
</dbReference>
<name>A0A4R1HTX3_PSEEN</name>
<dbReference type="OrthoDB" id="7181050at2"/>
<accession>A0A4R1HTX3</accession>
<evidence type="ECO:0000313" key="4">
    <source>
        <dbReference type="Proteomes" id="UP000295560"/>
    </source>
</evidence>
<evidence type="ECO:0000256" key="2">
    <source>
        <dbReference type="RuleBase" id="RU003452"/>
    </source>
</evidence>
<comment type="similarity">
    <text evidence="1 2">Belongs to the arylamine N-acetyltransferase family.</text>
</comment>
<dbReference type="Pfam" id="PF00797">
    <property type="entry name" value="Acetyltransf_2"/>
    <property type="match status" value="1"/>
</dbReference>
<organism evidence="3 4">
    <name type="scientific">Pseudonocardia endophytica</name>
    <dbReference type="NCBI Taxonomy" id="401976"/>
    <lineage>
        <taxon>Bacteria</taxon>
        <taxon>Bacillati</taxon>
        <taxon>Actinomycetota</taxon>
        <taxon>Actinomycetes</taxon>
        <taxon>Pseudonocardiales</taxon>
        <taxon>Pseudonocardiaceae</taxon>
        <taxon>Pseudonocardia</taxon>
    </lineage>
</organism>
<dbReference type="Gene3D" id="3.30.2140.10">
    <property type="entry name" value="Arylamine N-acetyltransferase"/>
    <property type="match status" value="1"/>
</dbReference>
<evidence type="ECO:0000256" key="1">
    <source>
        <dbReference type="ARBA" id="ARBA00006547"/>
    </source>
</evidence>
<dbReference type="PANTHER" id="PTHR11786:SF0">
    <property type="entry name" value="ARYLAMINE N-ACETYLTRANSFERASE 4-RELATED"/>
    <property type="match status" value="1"/>
</dbReference>
<dbReference type="Gene3D" id="2.40.128.150">
    <property type="entry name" value="Cysteine proteinases"/>
    <property type="match status" value="1"/>
</dbReference>